<dbReference type="Proteomes" id="UP000298579">
    <property type="component" value="Chromosome linear"/>
</dbReference>
<dbReference type="GO" id="GO:0015074">
    <property type="term" value="P:DNA integration"/>
    <property type="evidence" value="ECO:0007669"/>
    <property type="project" value="InterPro"/>
</dbReference>
<accession>A0AAE6EGA7</accession>
<evidence type="ECO:0000313" key="3">
    <source>
        <dbReference type="Proteomes" id="UP000298579"/>
    </source>
</evidence>
<proteinExistence type="predicted"/>
<dbReference type="Pfam" id="PF13683">
    <property type="entry name" value="rve_3"/>
    <property type="match status" value="1"/>
</dbReference>
<evidence type="ECO:0000313" key="2">
    <source>
        <dbReference type="EMBL" id="QCL80612.1"/>
    </source>
</evidence>
<feature type="domain" description="Integrase catalytic" evidence="1">
    <location>
        <begin position="2"/>
        <end position="22"/>
    </location>
</feature>
<dbReference type="AlphaFoldDB" id="A0AAE6EGA7"/>
<dbReference type="EMBL" id="CP039898">
    <property type="protein sequence ID" value="QCL80612.1"/>
    <property type="molecule type" value="Genomic_DNA"/>
</dbReference>
<organism evidence="2 3">
    <name type="scientific">Agrobacterium tumefaciens</name>
    <dbReference type="NCBI Taxonomy" id="358"/>
    <lineage>
        <taxon>Bacteria</taxon>
        <taxon>Pseudomonadati</taxon>
        <taxon>Pseudomonadota</taxon>
        <taxon>Alphaproteobacteria</taxon>
        <taxon>Hyphomicrobiales</taxon>
        <taxon>Rhizobiaceae</taxon>
        <taxon>Rhizobium/Agrobacterium group</taxon>
        <taxon>Agrobacterium</taxon>
        <taxon>Agrobacterium tumefaciens complex</taxon>
    </lineage>
</organism>
<reference evidence="2 3" key="1">
    <citation type="submission" date="2019-04" db="EMBL/GenBank/DDBJ databases">
        <title>Complete genome sequence of Agrobacterium tumefaciens CFBP5877.</title>
        <authorList>
            <person name="Huang Y.-Y."/>
            <person name="Chiang H.-Y."/>
            <person name="Chou L."/>
            <person name="Lai E.-M."/>
            <person name="Kuo C.-H."/>
        </authorList>
    </citation>
    <scope>NUCLEOTIDE SEQUENCE [LARGE SCALE GENOMIC DNA]</scope>
    <source>
        <strain evidence="2 3">CFBP5877</strain>
    </source>
</reference>
<gene>
    <name evidence="2" type="ORF">CFBP5877_15660</name>
</gene>
<dbReference type="InterPro" id="IPR001584">
    <property type="entry name" value="Integrase_cat-core"/>
</dbReference>
<sequence>MEDWRIDYNEFRPHGAIGNKVPISLMKSGGSTSPPP</sequence>
<name>A0AAE6EGA7_AGRTU</name>
<evidence type="ECO:0000259" key="1">
    <source>
        <dbReference type="Pfam" id="PF13683"/>
    </source>
</evidence>
<protein>
    <submittedName>
        <fullName evidence="2">Transposase</fullName>
    </submittedName>
</protein>